<feature type="domain" description="TonB-dependent receptor plug" evidence="7">
    <location>
        <begin position="54"/>
        <end position="163"/>
    </location>
</feature>
<protein>
    <recommendedName>
        <fullName evidence="10">TonB-dependent receptor</fullName>
    </recommendedName>
</protein>
<evidence type="ECO:0000256" key="5">
    <source>
        <dbReference type="SAM" id="SignalP"/>
    </source>
</evidence>
<dbReference type="EMBL" id="NTJZ01000007">
    <property type="protein sequence ID" value="PDH33606.1"/>
    <property type="molecule type" value="Genomic_DNA"/>
</dbReference>
<dbReference type="Pfam" id="PF00593">
    <property type="entry name" value="TonB_dep_Rec_b-barrel"/>
    <property type="match status" value="1"/>
</dbReference>
<comment type="subcellular location">
    <subcellularLocation>
        <location evidence="1 4">Cell outer membrane</location>
    </subcellularLocation>
</comment>
<sequence length="948" mass="103674">MNGHKYTKLKISSRTLLCSSIMLAIYTPTVSAQDDLEEIVVTGSYIRNSNFTGASPVDTVEQETLLTYGAANIGQYIRDLTYTQNVDTVANVLGGAGGGQDSNSAQFNLRGLGTGSTLTLLDGRRNINEGALSAILPDIATDRIEVVLDGGSALYGSDAVAGVVNLIPVKEFDGIRVRSFYGRDEDGDFEEPKLGVMWGNTFDNGLNVVMALEVGRKTPLQREERPKYLAYDNATFIGAPGHYNIGGAPYLDPDCGAYGNETTFKGDKGSSQSGFPIAGGLLCGFHYAQWTDYNREANDYVFYGNAQYEVNDGLTLEFQIADSYRESIFTTEPVTPMSNAWYNDMTIPANHPANPTGSPVTPGVYGIGTYTIWNGFEQGVGAKPSQIADTGYFPERYQYTTEVYKAGAMFDVADTGWVGEAWLGYQTYEQRVDTYDGNATRMIAALNGRGGASGNEWFNPFASRDIRSPNYDADRSDGLYTNNTQEVTDWLFESADANLQTDRLVIFDSVVTGDLFDLPTGTVGAAFGYAMRDRMDATDTGRLKKLGIDWQNSSGKSAPLLVPTRDVSKTQAVFAELEIPLMANLSMQVAARYEDFSDLGLDTTTPKVALRWQPLDSLAIRGSWGESFLAPDADDVGPADRTGCYNNRTGQDPLTGQDLLGVLSCSSKNPNLVPEESNIWNIGFTWEGIENLSISLDYQEIEYTDRIVTLSAQDIANQQFYNALAATGISQADYDPTAGSASRTAALAYVTANPDLTITRNPTSNLITEVVRVADNINTNLVDVLDLTATYSFESGDWGNFNLAFNAAYYVTYDYAGLDGVIVDARGRRNADTALSPPLPELVANLRLGWLRGNHAASFLTKYTDEFSFDGTFSSAFTPRTIIPESYIANASYTYFFDDLFNSSGNVTFAINNLFDWEPRRLPVQGGFESRLYDNFGRMLSLSVDFEL</sequence>
<evidence type="ECO:0000313" key="9">
    <source>
        <dbReference type="Proteomes" id="UP000219329"/>
    </source>
</evidence>
<keyword evidence="5" id="KW-0732">Signal</keyword>
<dbReference type="AlphaFoldDB" id="A0A2A5WBS1"/>
<dbReference type="InterPro" id="IPR000531">
    <property type="entry name" value="Beta-barrel_TonB"/>
</dbReference>
<accession>A0A2A5WBS1</accession>
<evidence type="ECO:0000259" key="7">
    <source>
        <dbReference type="Pfam" id="PF07715"/>
    </source>
</evidence>
<keyword evidence="2 4" id="KW-0472">Membrane</keyword>
<comment type="similarity">
    <text evidence="4">Belongs to the TonB-dependent receptor family.</text>
</comment>
<evidence type="ECO:0000256" key="1">
    <source>
        <dbReference type="ARBA" id="ARBA00004442"/>
    </source>
</evidence>
<feature type="domain" description="TonB-dependent receptor-like beta-barrel" evidence="6">
    <location>
        <begin position="422"/>
        <end position="914"/>
    </location>
</feature>
<dbReference type="Gene3D" id="2.170.130.10">
    <property type="entry name" value="TonB-dependent receptor, plug domain"/>
    <property type="match status" value="1"/>
</dbReference>
<organism evidence="8 9">
    <name type="scientific">OM182 bacterium MED-G28</name>
    <dbReference type="NCBI Taxonomy" id="1986256"/>
    <lineage>
        <taxon>Bacteria</taxon>
        <taxon>Pseudomonadati</taxon>
        <taxon>Pseudomonadota</taxon>
        <taxon>Gammaproteobacteria</taxon>
        <taxon>OMG group</taxon>
        <taxon>OM182 clade</taxon>
    </lineage>
</organism>
<gene>
    <name evidence="8" type="ORF">CNF02_07700</name>
</gene>
<comment type="caution">
    <text evidence="8">The sequence shown here is derived from an EMBL/GenBank/DDBJ whole genome shotgun (WGS) entry which is preliminary data.</text>
</comment>
<dbReference type="SUPFAM" id="SSF56935">
    <property type="entry name" value="Porins"/>
    <property type="match status" value="1"/>
</dbReference>
<proteinExistence type="inferred from homology"/>
<evidence type="ECO:0000256" key="4">
    <source>
        <dbReference type="RuleBase" id="RU003357"/>
    </source>
</evidence>
<evidence type="ECO:0000259" key="6">
    <source>
        <dbReference type="Pfam" id="PF00593"/>
    </source>
</evidence>
<dbReference type="Proteomes" id="UP000219329">
    <property type="component" value="Unassembled WGS sequence"/>
</dbReference>
<keyword evidence="4" id="KW-0798">TonB box</keyword>
<dbReference type="InterPro" id="IPR012910">
    <property type="entry name" value="Plug_dom"/>
</dbReference>
<feature type="chain" id="PRO_5012359591" description="TonB-dependent receptor" evidence="5">
    <location>
        <begin position="33"/>
        <end position="948"/>
    </location>
</feature>
<dbReference type="PANTHER" id="PTHR47234">
    <property type="match status" value="1"/>
</dbReference>
<dbReference type="Gene3D" id="2.40.170.20">
    <property type="entry name" value="TonB-dependent receptor, beta-barrel domain"/>
    <property type="match status" value="1"/>
</dbReference>
<dbReference type="InterPro" id="IPR036942">
    <property type="entry name" value="Beta-barrel_TonB_sf"/>
</dbReference>
<dbReference type="InterPro" id="IPR037066">
    <property type="entry name" value="Plug_dom_sf"/>
</dbReference>
<reference evidence="8 9" key="1">
    <citation type="submission" date="2017-08" db="EMBL/GenBank/DDBJ databases">
        <title>Fine stratification of microbial communities through a metagenomic profile of the photic zone.</title>
        <authorList>
            <person name="Haro-Moreno J.M."/>
            <person name="Lopez-Perez M."/>
            <person name="De La Torre J."/>
            <person name="Picazo A."/>
            <person name="Camacho A."/>
            <person name="Rodriguez-Valera F."/>
        </authorList>
    </citation>
    <scope>NUCLEOTIDE SEQUENCE [LARGE SCALE GENOMIC DNA]</scope>
    <source>
        <strain evidence="8">MED-G28</strain>
    </source>
</reference>
<dbReference type="Pfam" id="PF07715">
    <property type="entry name" value="Plug"/>
    <property type="match status" value="1"/>
</dbReference>
<dbReference type="PANTHER" id="PTHR47234:SF1">
    <property type="entry name" value="TONB-DEPENDENT RECEPTOR"/>
    <property type="match status" value="1"/>
</dbReference>
<evidence type="ECO:0000313" key="8">
    <source>
        <dbReference type="EMBL" id="PDH33606.1"/>
    </source>
</evidence>
<evidence type="ECO:0008006" key="10">
    <source>
        <dbReference type="Google" id="ProtNLM"/>
    </source>
</evidence>
<evidence type="ECO:0000256" key="2">
    <source>
        <dbReference type="ARBA" id="ARBA00023136"/>
    </source>
</evidence>
<dbReference type="GO" id="GO:0009279">
    <property type="term" value="C:cell outer membrane"/>
    <property type="evidence" value="ECO:0007669"/>
    <property type="project" value="UniProtKB-SubCell"/>
</dbReference>
<evidence type="ECO:0000256" key="3">
    <source>
        <dbReference type="ARBA" id="ARBA00023237"/>
    </source>
</evidence>
<feature type="signal peptide" evidence="5">
    <location>
        <begin position="1"/>
        <end position="32"/>
    </location>
</feature>
<keyword evidence="3" id="KW-0998">Cell outer membrane</keyword>
<name>A0A2A5WBS1_9GAMM</name>